<evidence type="ECO:0000313" key="3">
    <source>
        <dbReference type="EMBL" id="MVM93218.1"/>
    </source>
</evidence>
<feature type="domain" description="Response receiver" evidence="1">
    <location>
        <begin position="24"/>
        <end position="214"/>
    </location>
</feature>
<sequence length="566" mass="64364">MNTQVQVVSPQNFFDESRSIAEKFIQTVVAVDDNISFIERPNSVNNSDLNVQVPDDESGLGTSSVGTHELSLDAPDLNNDLNYQELSACFADKSILCSALKAYEGEDGEQKTIEATFNISKKADITILDWQMERDQSNYGNIAKGAIKKLLQYDVDGNGRLRLILIYTSESIPTVLRALKDQFTEFQPKIENEKEIQFSFESLSLCKVVVINKQTNIESLVDRSIEEFTHMTCGLLSNATLAAITEIRDKTHHHLYKFNKKLDAAYISHVLGLISSPAMRENAHEVAFDYGIDLLAEEIKSDLQISSQVKKSLSKDVLQNWPNFIIEKNPETIFKFKIGDSFEVPVTLERVKRILSVTDKSEFENILEEEPKFLLDSSSGTIAKTFSDKYIQFMINDDNLQEHLELSAIQCTRRNMKNRGSYVPTLKQGVIVKRREDKKFYVCIQPLCDSVRVKDLTNFTFLRISKVPNAKPMTHVIHGVDVPYLAFDVDPKSKNIYMAQFLPDPSEKMVKAELCNQKYIFKAGDEVFEWCGEFKQPIFQGIVNDVSASLARVGFDSFEWLRQRKS</sequence>
<dbReference type="Proteomes" id="UP000439424">
    <property type="component" value="Unassembled WGS sequence"/>
</dbReference>
<dbReference type="RefSeq" id="WP_001097214.1">
    <property type="nucleotide sequence ID" value="NZ_AP031576.1"/>
</dbReference>
<dbReference type="Pfam" id="PF19192">
    <property type="entry name" value="Response_reg_2"/>
    <property type="match status" value="1"/>
</dbReference>
<evidence type="ECO:0000313" key="4">
    <source>
        <dbReference type="Proteomes" id="UP000032746"/>
    </source>
</evidence>
<dbReference type="EMBL" id="CP008706">
    <property type="protein sequence ID" value="AKA29883.1"/>
    <property type="molecule type" value="Genomic_DNA"/>
</dbReference>
<gene>
    <name evidence="2" type="ORF">ABUW_0088</name>
    <name evidence="3" type="ORF">GNY86_16930</name>
</gene>
<dbReference type="OrthoDB" id="5135940at2"/>
<evidence type="ECO:0000259" key="1">
    <source>
        <dbReference type="Pfam" id="PF19192"/>
    </source>
</evidence>
<reference evidence="2 4" key="1">
    <citation type="journal article" date="2015" name="J. Bacteriol.">
        <title>Resources for Genetic and Genomic Analysis of Emerging Pathogen Acinetobacter baumannii.</title>
        <authorList>
            <person name="Gallagher L.A."/>
            <person name="Ramage E."/>
            <person name="Weiss E.J."/>
            <person name="Radey M."/>
            <person name="Hayden H.S."/>
            <person name="Held K.G."/>
            <person name="Huse H.K."/>
            <person name="Zurawski D.V."/>
            <person name="Brittnacher M.J."/>
            <person name="Manoil C."/>
        </authorList>
    </citation>
    <scope>NUCLEOTIDE SEQUENCE [LARGE SCALE GENOMIC DNA]</scope>
    <source>
        <strain evidence="2 4">AB5075-UW</strain>
    </source>
</reference>
<dbReference type="Proteomes" id="UP000032746">
    <property type="component" value="Chromosome"/>
</dbReference>
<evidence type="ECO:0000313" key="5">
    <source>
        <dbReference type="Proteomes" id="UP000439424"/>
    </source>
</evidence>
<reference evidence="4" key="2">
    <citation type="submission" date="2015-03" db="EMBL/GenBank/DDBJ databases">
        <authorList>
            <person name="Gallagher L.A."/>
            <person name="Hayden H.S."/>
            <person name="Weiss E.J."/>
            <person name="Hager K.R."/>
            <person name="Ramage E."/>
            <person name="Radey M.R."/>
            <person name="Bydalek R."/>
            <person name="Manoil C."/>
            <person name="Miller S.I."/>
            <person name="Brittnacher M.J."/>
        </authorList>
    </citation>
    <scope>NUCLEOTIDE SEQUENCE [LARGE SCALE GENOMIC DNA]</scope>
    <source>
        <strain evidence="4">AB5075-UW</strain>
    </source>
</reference>
<dbReference type="AlphaFoldDB" id="A0A0D5YD77"/>
<organism evidence="2 4">
    <name type="scientific">Acinetobacter baumannii</name>
    <dbReference type="NCBI Taxonomy" id="470"/>
    <lineage>
        <taxon>Bacteria</taxon>
        <taxon>Pseudomonadati</taxon>
        <taxon>Pseudomonadota</taxon>
        <taxon>Gammaproteobacteria</taxon>
        <taxon>Moraxellales</taxon>
        <taxon>Moraxellaceae</taxon>
        <taxon>Acinetobacter</taxon>
        <taxon>Acinetobacter calcoaceticus/baumannii complex</taxon>
    </lineage>
</organism>
<dbReference type="OMA" id="SAIQCTR"/>
<dbReference type="PATRIC" id="fig|470.1345.peg.84"/>
<name>A0A0D5YD77_ACIBA</name>
<reference evidence="3 5" key="3">
    <citation type="submission" date="2019-11" db="EMBL/GenBank/DDBJ databases">
        <title>Multidrug-resistant Acinetobacter baumannii moving toward extensively drug-resistant over fifteen years in South of Brazil.</title>
        <authorList>
            <person name="Fedrigo N.H."/>
            <person name="Cerdeira L."/>
            <person name="Fuga B."/>
            <person name="Marini P.V.B."/>
            <person name="Shinohara D.R."/>
            <person name="Carrara-Marroni F.E."/>
            <person name="Lincopan N."/>
            <person name="Tognim M.C.B."/>
        </authorList>
    </citation>
    <scope>NUCLEOTIDE SEQUENCE [LARGE SCALE GENOMIC DNA]</scope>
    <source>
        <strain evidence="3 5">Ac576</strain>
    </source>
</reference>
<dbReference type="EMBL" id="WPIP01000175">
    <property type="protein sequence ID" value="MVM93218.1"/>
    <property type="molecule type" value="Genomic_DNA"/>
</dbReference>
<dbReference type="InterPro" id="IPR043834">
    <property type="entry name" value="REC"/>
</dbReference>
<proteinExistence type="predicted"/>
<protein>
    <recommendedName>
        <fullName evidence="1">Response receiver domain-containing protein</fullName>
    </recommendedName>
</protein>
<evidence type="ECO:0000313" key="2">
    <source>
        <dbReference type="EMBL" id="AKA29883.1"/>
    </source>
</evidence>
<accession>A0A0D5YD77</accession>